<dbReference type="GO" id="GO:0034204">
    <property type="term" value="P:lipid translocation"/>
    <property type="evidence" value="ECO:0007669"/>
    <property type="project" value="TreeGrafter"/>
</dbReference>
<feature type="transmembrane region" description="Helical" evidence="9">
    <location>
        <begin position="485"/>
        <end position="511"/>
    </location>
</feature>
<evidence type="ECO:0000256" key="3">
    <source>
        <dbReference type="ARBA" id="ARBA00022692"/>
    </source>
</evidence>
<dbReference type="GO" id="GO:0008360">
    <property type="term" value="P:regulation of cell shape"/>
    <property type="evidence" value="ECO:0007669"/>
    <property type="project" value="UniProtKB-KW"/>
</dbReference>
<feature type="compositionally biased region" description="Low complexity" evidence="8">
    <location>
        <begin position="45"/>
        <end position="66"/>
    </location>
</feature>
<keyword evidence="7 9" id="KW-0472">Membrane</keyword>
<feature type="transmembrane region" description="Helical" evidence="9">
    <location>
        <begin position="267"/>
        <end position="286"/>
    </location>
</feature>
<evidence type="ECO:0000313" key="10">
    <source>
        <dbReference type="EMBL" id="TGG86533.1"/>
    </source>
</evidence>
<evidence type="ECO:0000256" key="9">
    <source>
        <dbReference type="SAM" id="Phobius"/>
    </source>
</evidence>
<dbReference type="InterPro" id="IPR051050">
    <property type="entry name" value="Lipid_II_flippase_MurJ/MviN"/>
</dbReference>
<protein>
    <submittedName>
        <fullName evidence="10">Murein biosynthesis protein MurJ</fullName>
    </submittedName>
</protein>
<name>A0A8H1LP36_9ACTN</name>
<evidence type="ECO:0000256" key="6">
    <source>
        <dbReference type="ARBA" id="ARBA00022989"/>
    </source>
</evidence>
<dbReference type="GO" id="GO:0015648">
    <property type="term" value="F:lipid-linked peptidoglycan transporter activity"/>
    <property type="evidence" value="ECO:0007669"/>
    <property type="project" value="TreeGrafter"/>
</dbReference>
<keyword evidence="4" id="KW-0133">Cell shape</keyword>
<evidence type="ECO:0000313" key="11">
    <source>
        <dbReference type="Proteomes" id="UP000298111"/>
    </source>
</evidence>
<keyword evidence="5" id="KW-0573">Peptidoglycan synthesis</keyword>
<feature type="region of interest" description="Disordered" evidence="8">
    <location>
        <begin position="1"/>
        <end position="95"/>
    </location>
</feature>
<dbReference type="EMBL" id="RCIY01000040">
    <property type="protein sequence ID" value="TGG86533.1"/>
    <property type="molecule type" value="Genomic_DNA"/>
</dbReference>
<evidence type="ECO:0000256" key="1">
    <source>
        <dbReference type="ARBA" id="ARBA00004651"/>
    </source>
</evidence>
<organism evidence="10 11">
    <name type="scientific">Streptomyces albus</name>
    <dbReference type="NCBI Taxonomy" id="1888"/>
    <lineage>
        <taxon>Bacteria</taxon>
        <taxon>Bacillati</taxon>
        <taxon>Actinomycetota</taxon>
        <taxon>Actinomycetes</taxon>
        <taxon>Kitasatosporales</taxon>
        <taxon>Streptomycetaceae</taxon>
        <taxon>Streptomyces</taxon>
    </lineage>
</organism>
<dbReference type="Pfam" id="PF03023">
    <property type="entry name" value="MurJ"/>
    <property type="match status" value="1"/>
</dbReference>
<feature type="transmembrane region" description="Helical" evidence="9">
    <location>
        <begin position="447"/>
        <end position="465"/>
    </location>
</feature>
<dbReference type="Proteomes" id="UP000298111">
    <property type="component" value="Unassembled WGS sequence"/>
</dbReference>
<comment type="subcellular location">
    <subcellularLocation>
        <location evidence="1">Cell membrane</location>
        <topology evidence="1">Multi-pass membrane protein</topology>
    </subcellularLocation>
</comment>
<feature type="transmembrane region" description="Helical" evidence="9">
    <location>
        <begin position="399"/>
        <end position="417"/>
    </location>
</feature>
<feature type="transmembrane region" description="Helical" evidence="9">
    <location>
        <begin position="580"/>
        <end position="604"/>
    </location>
</feature>
<feature type="compositionally biased region" description="Polar residues" evidence="8">
    <location>
        <begin position="72"/>
        <end position="86"/>
    </location>
</feature>
<feature type="transmembrane region" description="Helical" evidence="9">
    <location>
        <begin position="333"/>
        <end position="354"/>
    </location>
</feature>
<keyword evidence="6 9" id="KW-1133">Transmembrane helix</keyword>
<dbReference type="AlphaFoldDB" id="A0A8H1LP36"/>
<comment type="caution">
    <text evidence="10">The sequence shown here is derived from an EMBL/GenBank/DDBJ whole genome shotgun (WGS) entry which is preliminary data.</text>
</comment>
<feature type="transmembrane region" description="Helical" evidence="9">
    <location>
        <begin position="298"/>
        <end position="321"/>
    </location>
</feature>
<feature type="transmembrane region" description="Helical" evidence="9">
    <location>
        <begin position="556"/>
        <end position="574"/>
    </location>
</feature>
<feature type="transmembrane region" description="Helical" evidence="9">
    <location>
        <begin position="644"/>
        <end position="666"/>
    </location>
</feature>
<keyword evidence="3 9" id="KW-0812">Transmembrane</keyword>
<evidence type="ECO:0000256" key="8">
    <source>
        <dbReference type="SAM" id="MobiDB-lite"/>
    </source>
</evidence>
<proteinExistence type="predicted"/>
<evidence type="ECO:0000256" key="2">
    <source>
        <dbReference type="ARBA" id="ARBA00022475"/>
    </source>
</evidence>
<dbReference type="PANTHER" id="PTHR47019">
    <property type="entry name" value="LIPID II FLIPPASE MURJ"/>
    <property type="match status" value="1"/>
</dbReference>
<gene>
    <name evidence="10" type="ORF">D8771_05930</name>
</gene>
<reference evidence="10 11" key="1">
    <citation type="submission" date="2018-10" db="EMBL/GenBank/DDBJ databases">
        <title>Isolation of pseudouridimycin from Streptomyces albus DSM 40763.</title>
        <authorList>
            <person name="Rosenqvist P."/>
            <person name="Metsae-Ketelae M."/>
            <person name="Virta P."/>
        </authorList>
    </citation>
    <scope>NUCLEOTIDE SEQUENCE [LARGE SCALE GENOMIC DNA]</scope>
    <source>
        <strain evidence="10 11">DSM 40763</strain>
    </source>
</reference>
<feature type="transmembrane region" description="Helical" evidence="9">
    <location>
        <begin position="523"/>
        <end position="544"/>
    </location>
</feature>
<dbReference type="InterPro" id="IPR004268">
    <property type="entry name" value="MurJ"/>
</dbReference>
<feature type="compositionally biased region" description="Low complexity" evidence="8">
    <location>
        <begin position="135"/>
        <end position="145"/>
    </location>
</feature>
<dbReference type="PRINTS" id="PR01806">
    <property type="entry name" value="VIRFACTRMVIN"/>
</dbReference>
<keyword evidence="2" id="KW-1003">Cell membrane</keyword>
<evidence type="ECO:0000256" key="5">
    <source>
        <dbReference type="ARBA" id="ARBA00022984"/>
    </source>
</evidence>
<evidence type="ECO:0000256" key="7">
    <source>
        <dbReference type="ARBA" id="ARBA00023136"/>
    </source>
</evidence>
<feature type="transmembrane region" description="Helical" evidence="9">
    <location>
        <begin position="616"/>
        <end position="638"/>
    </location>
</feature>
<sequence>MAGAGPADRRPDGTSVPGAPRPVTGPDAPAARGGDDRAAPPVHPPASASGTAAAPRTAPAAPSSAAEDARQNVPQGTRQEAPQNARLNAPDGTVADRRAHQGGREVPLEAIAPVTPPPAAPSPTTPPPVTPPPAAAAAPTTAAAPEPRPADAGRRGRARRVGGEEVPLLGRFLARAAAVTAALTAAGSLCGLLRDQAIAQLFGADAATDAFLVAWTVPELASTLLIEDAMALVLVPAFSVALARRAAGGAEGDDPVRTLVAATLPRMALWLAGAAGLLALAAPQVVRVLAPGLADVSTAAACLRLTALTVLFFGVAGYFSAALRAHRHFVAPAAIYVAYNCGIIGVTVAGHGLWGVRAAALGVAAGGALMVLVQLPSFLRRLPGRGPRAVRAPRCRAGALTAVGLGALAPVVTFAVSRQAQVLFERFVASSLPAGAISHLNYAQKVAQLPMVLSLMVCTVTFPVVARAMADGAAEVARRRVERDLALAGIVVLLGAAYVVACAPQIIGLLFQRGAFDARDTAATAAVMRVYTCGLLGHSMVGALVRPFFSGDRPPWYPAASMGVGLAVTAGAGLPAAGLWGVYGIAAANALGITTTAALLLRGLGARVVAIDVPRVAGGLLRLLLAAGAAAAAGWAAAGLCAAPLAGAALGGVVVPVAFVCVGLLVGAPELPQLFTTVKRRITHAR</sequence>
<evidence type="ECO:0000256" key="4">
    <source>
        <dbReference type="ARBA" id="ARBA00022960"/>
    </source>
</evidence>
<feature type="transmembrane region" description="Helical" evidence="9">
    <location>
        <begin position="360"/>
        <end position="379"/>
    </location>
</feature>
<feature type="compositionally biased region" description="Pro residues" evidence="8">
    <location>
        <begin position="114"/>
        <end position="134"/>
    </location>
</feature>
<dbReference type="GO" id="GO:0009252">
    <property type="term" value="P:peptidoglycan biosynthetic process"/>
    <property type="evidence" value="ECO:0007669"/>
    <property type="project" value="UniProtKB-KW"/>
</dbReference>
<dbReference type="PANTHER" id="PTHR47019:SF1">
    <property type="entry name" value="LIPID II FLIPPASE MURJ"/>
    <property type="match status" value="1"/>
</dbReference>
<accession>A0A8H1LP36</accession>
<dbReference type="GO" id="GO:0005886">
    <property type="term" value="C:plasma membrane"/>
    <property type="evidence" value="ECO:0007669"/>
    <property type="project" value="UniProtKB-SubCell"/>
</dbReference>
<feature type="region of interest" description="Disordered" evidence="8">
    <location>
        <begin position="110"/>
        <end position="159"/>
    </location>
</feature>